<evidence type="ECO:0000313" key="5">
    <source>
        <dbReference type="Proteomes" id="UP000238163"/>
    </source>
</evidence>
<feature type="transmembrane region" description="Helical" evidence="1">
    <location>
        <begin position="46"/>
        <end position="67"/>
    </location>
</feature>
<gene>
    <name evidence="2" type="ORF">BSZ05_23695</name>
    <name evidence="3" type="ORF">COR51_15900</name>
</gene>
<keyword evidence="5" id="KW-1185">Reference proteome</keyword>
<reference evidence="4" key="1">
    <citation type="submission" date="2016-12" db="EMBL/GenBank/DDBJ databases">
        <title>Comparative genomic analysis reveals the diversity, evolution, and environmental adaptation strategies of the genus Vibrio.</title>
        <authorList>
            <person name="Lin H."/>
            <person name="Wang X."/>
            <person name="Zhang X.-H."/>
        </authorList>
    </citation>
    <scope>NUCLEOTIDE SEQUENCE [LARGE SCALE GENOMIC DNA]</scope>
    <source>
        <strain evidence="4">QT6D1</strain>
    </source>
</reference>
<evidence type="ECO:0000313" key="3">
    <source>
        <dbReference type="EMBL" id="PRQ66699.1"/>
    </source>
</evidence>
<proteinExistence type="predicted"/>
<protein>
    <recommendedName>
        <fullName evidence="6">DUF4345 domain-containing protein</fullName>
    </recommendedName>
</protein>
<evidence type="ECO:0000256" key="1">
    <source>
        <dbReference type="SAM" id="Phobius"/>
    </source>
</evidence>
<reference evidence="3 5" key="4">
    <citation type="submission" date="2018-03" db="EMBL/GenBank/DDBJ databases">
        <title>Genetic Diversity and Phenotypic Plasticity of AHL Mediated Quorum Sensing in Environmental Strains of Vibrio mediterranei.</title>
        <authorList>
            <person name="Lantoine F."/>
            <person name="Vouve F."/>
        </authorList>
    </citation>
    <scope>NUCLEOTIDE SEQUENCE [LARGE SCALE GENOMIC DNA]</scope>
    <source>
        <strain evidence="3 5">17LN0615E</strain>
    </source>
</reference>
<keyword evidence="1" id="KW-0472">Membrane</keyword>
<feature type="transmembrane region" description="Helical" evidence="1">
    <location>
        <begin position="106"/>
        <end position="125"/>
    </location>
</feature>
<organism evidence="2 4">
    <name type="scientific">Vibrio mediterranei</name>
    <dbReference type="NCBI Taxonomy" id="689"/>
    <lineage>
        <taxon>Bacteria</taxon>
        <taxon>Pseudomonadati</taxon>
        <taxon>Pseudomonadota</taxon>
        <taxon>Gammaproteobacteria</taxon>
        <taxon>Vibrionales</taxon>
        <taxon>Vibrionaceae</taxon>
        <taxon>Vibrio</taxon>
    </lineage>
</organism>
<feature type="transmembrane region" description="Helical" evidence="1">
    <location>
        <begin position="74"/>
        <end position="91"/>
    </location>
</feature>
<dbReference type="Proteomes" id="UP000238163">
    <property type="component" value="Unassembled WGS sequence"/>
</dbReference>
<evidence type="ECO:0000313" key="2">
    <source>
        <dbReference type="EMBL" id="ASI92773.1"/>
    </source>
</evidence>
<dbReference type="EMBL" id="NWTN01000010">
    <property type="protein sequence ID" value="PRQ66699.1"/>
    <property type="molecule type" value="Genomic_DNA"/>
</dbReference>
<keyword evidence="1" id="KW-1133">Transmembrane helix</keyword>
<dbReference type="EMBL" id="CP018309">
    <property type="protein sequence ID" value="ASI92773.1"/>
    <property type="molecule type" value="Genomic_DNA"/>
</dbReference>
<feature type="transmembrane region" description="Helical" evidence="1">
    <location>
        <begin position="7"/>
        <end position="26"/>
    </location>
</feature>
<reference evidence="3" key="2">
    <citation type="submission" date="2017-09" db="EMBL/GenBank/DDBJ databases">
        <authorList>
            <person name="Girard L."/>
            <person name="Lami R."/>
            <person name="Suzuki M."/>
            <person name="Baudart J."/>
        </authorList>
    </citation>
    <scope>NUCLEOTIDE SEQUENCE</scope>
    <source>
        <strain evidence="3">17LN0615E</strain>
    </source>
</reference>
<dbReference type="AlphaFoldDB" id="A0AAJ3QMZ9"/>
<accession>A0AAJ3QMZ9</accession>
<reference evidence="2" key="3">
    <citation type="journal article" date="2018" name="BMC Genomics">
        <title>Comparative genomic analysis reveals the evolution and environmental adaptation strategies of vibrios.</title>
        <authorList>
            <person name="Lin H."/>
            <person name="Yu M."/>
            <person name="Wang X."/>
            <person name="Zhang X.H."/>
        </authorList>
    </citation>
    <scope>NUCLEOTIDE SEQUENCE</scope>
    <source>
        <strain evidence="2">QT6D1</strain>
    </source>
</reference>
<evidence type="ECO:0008006" key="6">
    <source>
        <dbReference type="Google" id="ProtNLM"/>
    </source>
</evidence>
<dbReference type="RefSeq" id="WP_062461228.1">
    <property type="nucleotide sequence ID" value="NZ_CP018309.1"/>
</dbReference>
<keyword evidence="1" id="KW-0812">Transmembrane</keyword>
<evidence type="ECO:0000313" key="4">
    <source>
        <dbReference type="Proteomes" id="UP000197092"/>
    </source>
</evidence>
<sequence>MFFNRFLKPFLVVGGLITMYAGIYAVNPESALRDMNNLPYDANYVFLFRHWGIMVGLMGFFIAASAFKPQWRESIILYSFLEKLFMVYLYVSNFFNPETVHLNASFIPFAITDITICTYTLGYWLENWKAKKALMR</sequence>
<dbReference type="Proteomes" id="UP000197092">
    <property type="component" value="Chromosome 2"/>
</dbReference>
<name>A0AAJ3QMZ9_9VIBR</name>
<dbReference type="KEGG" id="vsh:BSZ05_23695"/>